<dbReference type="AlphaFoldDB" id="A0AAV3J3I8"/>
<dbReference type="EMBL" id="AHYV01000002">
    <property type="protein sequence ID" value="EOT51902.1"/>
    <property type="molecule type" value="Genomic_DNA"/>
</dbReference>
<evidence type="ECO:0000313" key="5">
    <source>
        <dbReference type="Proteomes" id="UP000014107"/>
    </source>
</evidence>
<evidence type="ECO:0000313" key="2">
    <source>
        <dbReference type="EMBL" id="EOT51902.1"/>
    </source>
</evidence>
<name>A0AAV3J3I8_ENTAV</name>
<proteinExistence type="predicted"/>
<dbReference type="RefSeq" id="WP_016178011.1">
    <property type="nucleotide sequence ID" value="NZ_KE136357.1"/>
</dbReference>
<dbReference type="Proteomes" id="UP000014104">
    <property type="component" value="Unassembled WGS sequence"/>
</dbReference>
<keyword evidence="4" id="KW-1185">Reference proteome</keyword>
<keyword evidence="1" id="KW-0175">Coiled coil</keyword>
<evidence type="ECO:0000313" key="3">
    <source>
        <dbReference type="EMBL" id="EOU23912.1"/>
    </source>
</evidence>
<comment type="caution">
    <text evidence="3">The sequence shown here is derived from an EMBL/GenBank/DDBJ whole genome shotgun (WGS) entry which is preliminary data.</text>
</comment>
<gene>
    <name evidence="3" type="ORF">I570_01778</name>
    <name evidence="2" type="ORF">OMU_00105</name>
</gene>
<accession>A0AAV3J3I8</accession>
<reference evidence="2 4" key="1">
    <citation type="submission" date="2013-03" db="EMBL/GenBank/DDBJ databases">
        <title>The Genome Sequence of Enterococcus avium ATCC_14025 (Illumina only assembly).</title>
        <authorList>
            <consortium name="The Broad Institute Genomics Platform"/>
            <consortium name="The Broad Institute Genome Sequencing Center for Infectious Disease"/>
            <person name="Earl A."/>
            <person name="Russ C."/>
            <person name="Gilmore M."/>
            <person name="Surin D."/>
            <person name="Walker B."/>
            <person name="Young S."/>
            <person name="Zeng Q."/>
            <person name="Gargeya S."/>
            <person name="Fitzgerald M."/>
            <person name="Haas B."/>
            <person name="Abouelleil A."/>
            <person name="Allen A.W."/>
            <person name="Alvarado L."/>
            <person name="Arachchi H.M."/>
            <person name="Berlin A.M."/>
            <person name="Chapman S.B."/>
            <person name="Gainer-Dewar J."/>
            <person name="Goldberg J."/>
            <person name="Griggs A."/>
            <person name="Gujja S."/>
            <person name="Hansen M."/>
            <person name="Howarth C."/>
            <person name="Imamovic A."/>
            <person name="Ireland A."/>
            <person name="Larimer J."/>
            <person name="McCowan C."/>
            <person name="Murphy C."/>
            <person name="Pearson M."/>
            <person name="Poon T.W."/>
            <person name="Priest M."/>
            <person name="Roberts A."/>
            <person name="Saif S."/>
            <person name="Shea T."/>
            <person name="Sisk P."/>
            <person name="Sykes S."/>
            <person name="Wortman J."/>
            <person name="Nusbaum C."/>
            <person name="Birren B."/>
        </authorList>
    </citation>
    <scope>NUCLEOTIDE SEQUENCE [LARGE SCALE GENOMIC DNA]</scope>
    <source>
        <strain evidence="2 4">ATCC 14025</strain>
    </source>
</reference>
<evidence type="ECO:0008006" key="6">
    <source>
        <dbReference type="Google" id="ProtNLM"/>
    </source>
</evidence>
<reference evidence="3 5" key="2">
    <citation type="submission" date="2013-03" db="EMBL/GenBank/DDBJ databases">
        <title>The Genome Sequence of Enterococcus avium ATCC_14025 (PacBio/Illumina hybrid assembly).</title>
        <authorList>
            <consortium name="The Broad Institute Genomics Platform"/>
            <consortium name="The Broad Institute Genome Sequencing Center for Infectious Disease"/>
            <person name="Earl A."/>
            <person name="Russ C."/>
            <person name="Gilmore M."/>
            <person name="Surin D."/>
            <person name="Walker B."/>
            <person name="Young S."/>
            <person name="Zeng Q."/>
            <person name="Gargeya S."/>
            <person name="Fitzgerald M."/>
            <person name="Haas B."/>
            <person name="Abouelleil A."/>
            <person name="Allen A.W."/>
            <person name="Alvarado L."/>
            <person name="Arachchi H.M."/>
            <person name="Berlin A.M."/>
            <person name="Chapman S.B."/>
            <person name="Gainer-Dewar J."/>
            <person name="Goldberg J."/>
            <person name="Griggs A."/>
            <person name="Gujja S."/>
            <person name="Hansen M."/>
            <person name="Howarth C."/>
            <person name="Imamovic A."/>
            <person name="Ireland A."/>
            <person name="Larimer J."/>
            <person name="McCowan C."/>
            <person name="Murphy C."/>
            <person name="Pearson M."/>
            <person name="Poon T.W."/>
            <person name="Priest M."/>
            <person name="Roberts A."/>
            <person name="Saif S."/>
            <person name="Shea T."/>
            <person name="Sisk P."/>
            <person name="Sykes S."/>
            <person name="Wortman J."/>
            <person name="Nusbaum C."/>
            <person name="Birren B."/>
        </authorList>
    </citation>
    <scope>NUCLEOTIDE SEQUENCE [LARGE SCALE GENOMIC DNA]</scope>
    <source>
        <strain evidence="3 5">ATCC 14025</strain>
    </source>
</reference>
<dbReference type="Proteomes" id="UP000014107">
    <property type="component" value="Unassembled WGS sequence"/>
</dbReference>
<protein>
    <recommendedName>
        <fullName evidence="6">Resolvase HTH domain-containing protein</fullName>
    </recommendedName>
</protein>
<organism evidence="3 5">
    <name type="scientific">Enterococcus avium ATCC 14025</name>
    <dbReference type="NCBI Taxonomy" id="1140002"/>
    <lineage>
        <taxon>Bacteria</taxon>
        <taxon>Bacillati</taxon>
        <taxon>Bacillota</taxon>
        <taxon>Bacilli</taxon>
        <taxon>Lactobacillales</taxon>
        <taxon>Enterococcaceae</taxon>
        <taxon>Enterococcus</taxon>
    </lineage>
</organism>
<evidence type="ECO:0000313" key="4">
    <source>
        <dbReference type="Proteomes" id="UP000014104"/>
    </source>
</evidence>
<dbReference type="EMBL" id="ASWL01000002">
    <property type="protein sequence ID" value="EOU23912.1"/>
    <property type="molecule type" value="Genomic_DNA"/>
</dbReference>
<sequence length="287" mass="34585">MNNEDKSKKKSAYSLLVQLSKKIEADIEENGTNYDALYMVMLSWEEEAKRQKEIVNRLRITAKNNKENFGKLKEHNRKANEEIKNLKSVYLESEKEKQNLRLEYEKAKKRIKELEKISKEELEYYRRDLDLDDQLNKKKRYLEEKEHAIDQKINNSALVHNRKINKLNKEVIDLKNTIKELKEIRPFIYQKRREKKELTSEMKEKKREELRGKRGGSQLTDKQIERLLLIYKNRKQIPVAQAISKLAISRRTYYRVINLDYTYEKTRNRIRKIADKLGIVLPEKKKE</sequence>
<feature type="coiled-coil region" evidence="1">
    <location>
        <begin position="62"/>
        <end position="211"/>
    </location>
</feature>
<evidence type="ECO:0000256" key="1">
    <source>
        <dbReference type="SAM" id="Coils"/>
    </source>
</evidence>